<evidence type="ECO:0000313" key="2">
    <source>
        <dbReference type="EMBL" id="MBR1370010.1"/>
    </source>
</evidence>
<feature type="domain" description="IstB-like ATP-binding" evidence="1">
    <location>
        <begin position="11"/>
        <end position="201"/>
    </location>
</feature>
<dbReference type="InterPro" id="IPR020591">
    <property type="entry name" value="Chromosome_initiator_DnaA-like"/>
</dbReference>
<dbReference type="GO" id="GO:0005524">
    <property type="term" value="F:ATP binding"/>
    <property type="evidence" value="ECO:0007669"/>
    <property type="project" value="InterPro"/>
</dbReference>
<feature type="non-terminal residue" evidence="2">
    <location>
        <position position="202"/>
    </location>
</feature>
<dbReference type="InterPro" id="IPR002611">
    <property type="entry name" value="IstB_ATP-bd"/>
</dbReference>
<dbReference type="PRINTS" id="PR00051">
    <property type="entry name" value="DNAA"/>
</dbReference>
<dbReference type="AlphaFoldDB" id="A0A8J7WBP6"/>
<name>A0A8J7WBP6_9EURY</name>
<dbReference type="OrthoDB" id="133089at2157"/>
<dbReference type="InterPro" id="IPR027417">
    <property type="entry name" value="P-loop_NTPase"/>
</dbReference>
<protein>
    <recommendedName>
        <fullName evidence="1">IstB-like ATP-binding domain-containing protein</fullName>
    </recommendedName>
</protein>
<sequence>MTPDAVTDLCRTLRISGVASCFEDLPLTQETEEIRSFLLHALKTELELRAGRRRLKSVTNAGFPTMKRFDDLDATLLPDDGRRYLPTLSSLSFLEEHRNILMIGNSGTGKTHLAIATGICACEQDYRVLFKSTAGLVHEMIEAKQEKRLTGLQRMLKRVDLLILDEMGYVTFDPQGAELLFQMLASRHEASSTIVTSNLMFS</sequence>
<dbReference type="EMBL" id="JWHL01000035">
    <property type="protein sequence ID" value="MBR1370010.1"/>
    <property type="molecule type" value="Genomic_DNA"/>
</dbReference>
<dbReference type="PANTHER" id="PTHR30050:SF4">
    <property type="entry name" value="ATP-BINDING PROTEIN RV3427C IN INSERTION SEQUENCE-RELATED"/>
    <property type="match status" value="1"/>
</dbReference>
<dbReference type="Gene3D" id="3.40.50.300">
    <property type="entry name" value="P-loop containing nucleotide triphosphate hydrolases"/>
    <property type="match status" value="1"/>
</dbReference>
<dbReference type="RefSeq" id="WP_211531768.1">
    <property type="nucleotide sequence ID" value="NZ_JWHL01000035.1"/>
</dbReference>
<accession>A0A8J7WBP6</accession>
<evidence type="ECO:0000313" key="3">
    <source>
        <dbReference type="Proteomes" id="UP000730161"/>
    </source>
</evidence>
<comment type="caution">
    <text evidence="2">The sequence shown here is derived from an EMBL/GenBank/DDBJ whole genome shotgun (WGS) entry which is preliminary data.</text>
</comment>
<dbReference type="CDD" id="cd00009">
    <property type="entry name" value="AAA"/>
    <property type="match status" value="1"/>
</dbReference>
<proteinExistence type="predicted"/>
<reference evidence="2" key="1">
    <citation type="submission" date="2014-12" db="EMBL/GenBank/DDBJ databases">
        <authorList>
            <person name="Huang H.-H."/>
            <person name="Chen S.-C."/>
            <person name="Lai M.-C."/>
        </authorList>
    </citation>
    <scope>NUCLEOTIDE SEQUENCE</scope>
    <source>
        <strain evidence="2">K1F9705b</strain>
    </source>
</reference>
<dbReference type="PANTHER" id="PTHR30050">
    <property type="entry name" value="CHROMOSOMAL REPLICATION INITIATOR PROTEIN DNAA"/>
    <property type="match status" value="1"/>
</dbReference>
<dbReference type="Pfam" id="PF01695">
    <property type="entry name" value="IstB_IS21"/>
    <property type="match status" value="1"/>
</dbReference>
<organism evidence="2 3">
    <name type="scientific">Methanocalculus chunghsingensis</name>
    <dbReference type="NCBI Taxonomy" id="156457"/>
    <lineage>
        <taxon>Archaea</taxon>
        <taxon>Methanobacteriati</taxon>
        <taxon>Methanobacteriota</taxon>
        <taxon>Stenosarchaea group</taxon>
        <taxon>Methanomicrobia</taxon>
        <taxon>Methanomicrobiales</taxon>
        <taxon>Methanocalculaceae</taxon>
        <taxon>Methanocalculus</taxon>
    </lineage>
</organism>
<gene>
    <name evidence="2" type="ORF">RJ53_11185</name>
</gene>
<evidence type="ECO:0000259" key="1">
    <source>
        <dbReference type="Pfam" id="PF01695"/>
    </source>
</evidence>
<keyword evidence="3" id="KW-1185">Reference proteome</keyword>
<dbReference type="SUPFAM" id="SSF52540">
    <property type="entry name" value="P-loop containing nucleoside triphosphate hydrolases"/>
    <property type="match status" value="1"/>
</dbReference>
<dbReference type="Proteomes" id="UP000730161">
    <property type="component" value="Unassembled WGS sequence"/>
</dbReference>
<dbReference type="GO" id="GO:0006260">
    <property type="term" value="P:DNA replication"/>
    <property type="evidence" value="ECO:0007669"/>
    <property type="project" value="TreeGrafter"/>
</dbReference>